<keyword evidence="2" id="KW-1185">Reference proteome</keyword>
<accession>A0A396SHN5</accession>
<dbReference type="AlphaFoldDB" id="A0A396SHN5"/>
<evidence type="ECO:0000313" key="1">
    <source>
        <dbReference type="EMBL" id="RHW39798.1"/>
    </source>
</evidence>
<sequence length="71" mass="7805">MRESEATAANVSCTESTAAGIDFLCIESAATDTDVFVPKAYVFYSKIQKGVLKVLLSGLLLYYEQNFLFIV</sequence>
<protein>
    <submittedName>
        <fullName evidence="1">Uncharacterized protein</fullName>
    </submittedName>
</protein>
<evidence type="ECO:0000313" key="2">
    <source>
        <dbReference type="Proteomes" id="UP000265692"/>
    </source>
</evidence>
<dbReference type="EMBL" id="QWEI01000001">
    <property type="protein sequence ID" value="RHW39798.1"/>
    <property type="molecule type" value="Genomic_DNA"/>
</dbReference>
<dbReference type="RefSeq" id="WP_118874808.1">
    <property type="nucleotide sequence ID" value="NZ_QWEI01000001.1"/>
</dbReference>
<proteinExistence type="predicted"/>
<dbReference type="Proteomes" id="UP000265692">
    <property type="component" value="Unassembled WGS sequence"/>
</dbReference>
<organism evidence="1 2">
    <name type="scientific">Ureibacillus yapensis</name>
    <dbReference type="NCBI Taxonomy" id="2304605"/>
    <lineage>
        <taxon>Bacteria</taxon>
        <taxon>Bacillati</taxon>
        <taxon>Bacillota</taxon>
        <taxon>Bacilli</taxon>
        <taxon>Bacillales</taxon>
        <taxon>Caryophanaceae</taxon>
        <taxon>Ureibacillus</taxon>
    </lineage>
</organism>
<comment type="caution">
    <text evidence="1">The sequence shown here is derived from an EMBL/GenBank/DDBJ whole genome shotgun (WGS) entry which is preliminary data.</text>
</comment>
<name>A0A396SHN5_9BACL</name>
<gene>
    <name evidence="1" type="ORF">D1B33_02805</name>
</gene>
<reference evidence="1 2" key="1">
    <citation type="submission" date="2018-08" db="EMBL/GenBank/DDBJ databases">
        <title>Lysinibacillus sp. YLB-03 draft genome sequence.</title>
        <authorList>
            <person name="Yu L."/>
        </authorList>
    </citation>
    <scope>NUCLEOTIDE SEQUENCE [LARGE SCALE GENOMIC DNA]</scope>
    <source>
        <strain evidence="1 2">YLB-03</strain>
    </source>
</reference>